<protein>
    <submittedName>
        <fullName evidence="2">Uncharacterized protein</fullName>
    </submittedName>
</protein>
<comment type="caution">
    <text evidence="2">The sequence shown here is derived from an EMBL/GenBank/DDBJ whole genome shotgun (WGS) entry which is preliminary data.</text>
</comment>
<gene>
    <name evidence="2" type="ORF">F8C82_06205</name>
</gene>
<dbReference type="Proteomes" id="UP000484164">
    <property type="component" value="Unassembled WGS sequence"/>
</dbReference>
<dbReference type="AlphaFoldDB" id="A0A6L3ZJY6"/>
<accession>A0A6L3ZJY6</accession>
<evidence type="ECO:0000313" key="3">
    <source>
        <dbReference type="Proteomes" id="UP000484164"/>
    </source>
</evidence>
<evidence type="ECO:0000256" key="1">
    <source>
        <dbReference type="SAM" id="SignalP"/>
    </source>
</evidence>
<reference evidence="2 3" key="1">
    <citation type="submission" date="2019-10" db="EMBL/GenBank/DDBJ databases">
        <title>Genome sequence of Phaeocystidibacter marisrubri JCM30614 (type strain).</title>
        <authorList>
            <person name="Bowman J.P."/>
        </authorList>
    </citation>
    <scope>NUCLEOTIDE SEQUENCE [LARGE SCALE GENOMIC DNA]</scope>
    <source>
        <strain evidence="2 3">JCM 30614</strain>
    </source>
</reference>
<sequence>MKASFLILATSLSMFAFGQSNPSSVVHIPATGKSYVVNNLIHETDGSYTLENPSEVDPLITGDDPTVIRGTFDDDEVRAGGINIRCKPTTAVCFTIGRMPTQEEVDNNGKKAIVYVNDGNHTVVAADRLEEHEGSVDMMGHGVVFQDPNIGKQLEALKTFDETYGIDTETRLKVYRGIFYGLEDMGGGNYRIQCAGQYSICAVLIERGEA</sequence>
<keyword evidence="3" id="KW-1185">Reference proteome</keyword>
<dbReference type="EMBL" id="WBVQ01000001">
    <property type="protein sequence ID" value="KAB2817993.1"/>
    <property type="molecule type" value="Genomic_DNA"/>
</dbReference>
<proteinExistence type="predicted"/>
<organism evidence="2 3">
    <name type="scientific">Phaeocystidibacter marisrubri</name>
    <dbReference type="NCBI Taxonomy" id="1577780"/>
    <lineage>
        <taxon>Bacteria</taxon>
        <taxon>Pseudomonadati</taxon>
        <taxon>Bacteroidota</taxon>
        <taxon>Flavobacteriia</taxon>
        <taxon>Flavobacteriales</taxon>
        <taxon>Phaeocystidibacteraceae</taxon>
        <taxon>Phaeocystidibacter</taxon>
    </lineage>
</organism>
<keyword evidence="1" id="KW-0732">Signal</keyword>
<feature type="signal peptide" evidence="1">
    <location>
        <begin position="1"/>
        <end position="18"/>
    </location>
</feature>
<evidence type="ECO:0000313" key="2">
    <source>
        <dbReference type="EMBL" id="KAB2817993.1"/>
    </source>
</evidence>
<dbReference type="RefSeq" id="WP_151692681.1">
    <property type="nucleotide sequence ID" value="NZ_BMGX01000002.1"/>
</dbReference>
<feature type="chain" id="PRO_5027017558" evidence="1">
    <location>
        <begin position="19"/>
        <end position="210"/>
    </location>
</feature>
<name>A0A6L3ZJY6_9FLAO</name>